<sequence length="85" mass="9569">MQRPFTAIQRAPLHRAPPSPYSAIEKRAGRLCVDFLGRSTRAVAPRMNSTAQNATIAQMQRITVKALISCLEDWKPRLLLSALFY</sequence>
<dbReference type="RefSeq" id="WP_165572710.1">
    <property type="nucleotide sequence ID" value="NZ_JAQQDN010000011.1"/>
</dbReference>
<evidence type="ECO:0000313" key="3">
    <source>
        <dbReference type="Proteomes" id="UP001185254"/>
    </source>
</evidence>
<evidence type="ECO:0000313" key="2">
    <source>
        <dbReference type="EMBL" id="MDR6375933.1"/>
    </source>
</evidence>
<dbReference type="Proteomes" id="UP001185254">
    <property type="component" value="Unassembled WGS sequence"/>
</dbReference>
<reference evidence="2 3" key="1">
    <citation type="submission" date="2023-07" db="EMBL/GenBank/DDBJ databases">
        <title>Sorghum-associated microbial communities from plants grown in Nebraska, USA.</title>
        <authorList>
            <person name="Schachtman D."/>
        </authorList>
    </citation>
    <scope>NUCLEOTIDE SEQUENCE [LARGE SCALE GENOMIC DNA]</scope>
    <source>
        <strain evidence="2 3">DS1039</strain>
    </source>
</reference>
<comment type="caution">
    <text evidence="2">The sequence shown here is derived from an EMBL/GenBank/DDBJ whole genome shotgun (WGS) entry which is preliminary data.</text>
</comment>
<protein>
    <recommendedName>
        <fullName evidence="4">Integrase</fullName>
    </recommendedName>
</protein>
<evidence type="ECO:0008006" key="4">
    <source>
        <dbReference type="Google" id="ProtNLM"/>
    </source>
</evidence>
<feature type="region of interest" description="Disordered" evidence="1">
    <location>
        <begin position="1"/>
        <end position="22"/>
    </location>
</feature>
<organism evidence="2 3">
    <name type="scientific">Paraburkholderia caledonica</name>
    <dbReference type="NCBI Taxonomy" id="134536"/>
    <lineage>
        <taxon>Bacteria</taxon>
        <taxon>Pseudomonadati</taxon>
        <taxon>Pseudomonadota</taxon>
        <taxon>Betaproteobacteria</taxon>
        <taxon>Burkholderiales</taxon>
        <taxon>Burkholderiaceae</taxon>
        <taxon>Paraburkholderia</taxon>
    </lineage>
</organism>
<name>A0ABU1KY89_9BURK</name>
<keyword evidence="3" id="KW-1185">Reference proteome</keyword>
<accession>A0ABU1KY89</accession>
<proteinExistence type="predicted"/>
<evidence type="ECO:0000256" key="1">
    <source>
        <dbReference type="SAM" id="MobiDB-lite"/>
    </source>
</evidence>
<gene>
    <name evidence="2" type="ORF">J2776_002633</name>
</gene>
<dbReference type="EMBL" id="JAVDQN010000002">
    <property type="protein sequence ID" value="MDR6375933.1"/>
    <property type="molecule type" value="Genomic_DNA"/>
</dbReference>